<reference evidence="12 13" key="1">
    <citation type="submission" date="2020-01" db="EMBL/GenBank/DDBJ databases">
        <title>Whole-genome sequence of Heliobacterium undosum DSM 13378.</title>
        <authorList>
            <person name="Kyndt J.A."/>
            <person name="Meyer T.E."/>
        </authorList>
    </citation>
    <scope>NUCLEOTIDE SEQUENCE [LARGE SCALE GENOMIC DNA]</scope>
    <source>
        <strain evidence="12 13">DSM 13378</strain>
    </source>
</reference>
<dbReference type="RefSeq" id="WP_161258815.1">
    <property type="nucleotide sequence ID" value="NZ_WXEY01000011.1"/>
</dbReference>
<evidence type="ECO:0000256" key="9">
    <source>
        <dbReference type="SAM" id="MobiDB-lite"/>
    </source>
</evidence>
<evidence type="ECO:0000256" key="4">
    <source>
        <dbReference type="ARBA" id="ARBA00024867"/>
    </source>
</evidence>
<evidence type="ECO:0000259" key="10">
    <source>
        <dbReference type="PROSITE" id="PS50110"/>
    </source>
</evidence>
<evidence type="ECO:0000256" key="3">
    <source>
        <dbReference type="ARBA" id="ARBA00022801"/>
    </source>
</evidence>
<comment type="function">
    <text evidence="6">Involved in chemotaxis. Part of a chemotaxis signal transduction system that modulates chemotaxis in response to various stimuli. Catalyzes the demethylation of specific methylglutamate residues introduced into the chemoreceptors (methyl-accepting chemotaxis proteins or MCP) by CheR. Also mediates the irreversible deamidation of specific glutamine residues to glutamic acid.</text>
</comment>
<keyword evidence="12" id="KW-0489">Methyltransferase</keyword>
<keyword evidence="13" id="KW-1185">Reference proteome</keyword>
<keyword evidence="6 8" id="KW-0597">Phosphoprotein</keyword>
<dbReference type="GO" id="GO:0005737">
    <property type="term" value="C:cytoplasm"/>
    <property type="evidence" value="ECO:0007669"/>
    <property type="project" value="UniProtKB-SubCell"/>
</dbReference>
<evidence type="ECO:0000256" key="5">
    <source>
        <dbReference type="ARBA" id="ARBA00048267"/>
    </source>
</evidence>
<dbReference type="CDD" id="cd16432">
    <property type="entry name" value="CheB_Rec"/>
    <property type="match status" value="1"/>
</dbReference>
<comment type="catalytic activity">
    <reaction evidence="6">
        <text>L-glutaminyl-[protein] + H2O = L-glutamyl-[protein] + NH4(+)</text>
        <dbReference type="Rhea" id="RHEA:16441"/>
        <dbReference type="Rhea" id="RHEA-COMP:10207"/>
        <dbReference type="Rhea" id="RHEA-COMP:10208"/>
        <dbReference type="ChEBI" id="CHEBI:15377"/>
        <dbReference type="ChEBI" id="CHEBI:28938"/>
        <dbReference type="ChEBI" id="CHEBI:29973"/>
        <dbReference type="ChEBI" id="CHEBI:30011"/>
        <dbReference type="EC" id="3.5.1.44"/>
    </reaction>
</comment>
<dbReference type="CDD" id="cd17541">
    <property type="entry name" value="REC_CheB-like"/>
    <property type="match status" value="1"/>
</dbReference>
<comment type="domain">
    <text evidence="6">Contains a C-terminal catalytic domain, and an N-terminal region which modulates catalytic activity.</text>
</comment>
<sequence length="367" mass="39365">MSIRVLVVDDSAMMRKALRQILETDLDIEVVAAARDGEDALKKAQELSPDVITLDINMPVMDGLTCLSLLLEQIPEVQVVMVSSLTQEGAITTFEAMELGAFDYVAKPSGTVSANLHIVGRELIAKVKAAAKRKRRRPGSRLAGRNASRSAGRPPLGANRAERGDHSILVPDRAFRKVVVIGVSTGGPSTLMEILPYLPADLDASVIVVQHMPPTFTNSFAKRLDDYCHLRFSEAKAGDKLARGEGFVAPGGHHLVLKKNALRDDVLIRLTSQPANTLFIPSVDVTMHSVVELFGKRTVGVLLTGMGSDGADGMVAIRQAGGVTIAEDASTAVVFGMPREAIERGGAEIVAPSHQIAREIVKAVNRW</sequence>
<dbReference type="EMBL" id="WXEY01000011">
    <property type="protein sequence ID" value="MZP30294.1"/>
    <property type="molecule type" value="Genomic_DNA"/>
</dbReference>
<dbReference type="GO" id="GO:0032259">
    <property type="term" value="P:methylation"/>
    <property type="evidence" value="ECO:0007669"/>
    <property type="project" value="UniProtKB-KW"/>
</dbReference>
<dbReference type="HAMAP" id="MF_00099">
    <property type="entry name" value="CheB_chemtxs"/>
    <property type="match status" value="1"/>
</dbReference>
<dbReference type="PIRSF" id="PIRSF000876">
    <property type="entry name" value="RR_chemtxs_CheB"/>
    <property type="match status" value="1"/>
</dbReference>
<keyword evidence="3 6" id="KW-0378">Hydrolase</keyword>
<dbReference type="AlphaFoldDB" id="A0A845L633"/>
<feature type="domain" description="Response regulatory" evidence="10">
    <location>
        <begin position="4"/>
        <end position="122"/>
    </location>
</feature>
<feature type="active site" evidence="6 7">
    <location>
        <position position="211"/>
    </location>
</feature>
<dbReference type="NCBIfam" id="NF001965">
    <property type="entry name" value="PRK00742.1"/>
    <property type="match status" value="1"/>
</dbReference>
<comment type="function">
    <text evidence="4">May play the central regulatory role in sporulation. It may be an element of the effector pathway responsible for the activation of sporulation genes in response to nutritional stress. Spo0A may act in concert with spo0H (a sigma factor) to control the expression of some genes that are critical to the sporulation process.</text>
</comment>
<feature type="active site" evidence="6 7">
    <location>
        <position position="309"/>
    </location>
</feature>
<gene>
    <name evidence="6 12" type="primary">cheB</name>
    <name evidence="12" type="ORF">GTO91_11290</name>
</gene>
<comment type="similarity">
    <text evidence="6">Belongs to the CheB family.</text>
</comment>
<dbReference type="InterPro" id="IPR008248">
    <property type="entry name" value="CheB-like"/>
</dbReference>
<feature type="active site" evidence="6 7">
    <location>
        <position position="184"/>
    </location>
</feature>
<comment type="PTM">
    <text evidence="6">Phosphorylated by CheA. Phosphorylation of the N-terminal regulatory domain activates the methylesterase activity.</text>
</comment>
<name>A0A845L633_9FIRM</name>
<dbReference type="PROSITE" id="PS50110">
    <property type="entry name" value="RESPONSE_REGULATORY"/>
    <property type="match status" value="1"/>
</dbReference>
<evidence type="ECO:0000256" key="7">
    <source>
        <dbReference type="PROSITE-ProRule" id="PRU00050"/>
    </source>
</evidence>
<evidence type="ECO:0000313" key="12">
    <source>
        <dbReference type="EMBL" id="MZP30294.1"/>
    </source>
</evidence>
<keyword evidence="1 6" id="KW-0963">Cytoplasm</keyword>
<keyword evidence="2 6" id="KW-0145">Chemotaxis</keyword>
<dbReference type="GO" id="GO:0006935">
    <property type="term" value="P:chemotaxis"/>
    <property type="evidence" value="ECO:0007669"/>
    <property type="project" value="UniProtKB-UniRule"/>
</dbReference>
<feature type="modified residue" description="4-aspartylphosphate" evidence="6 8">
    <location>
        <position position="55"/>
    </location>
</feature>
<protein>
    <recommendedName>
        <fullName evidence="6">Protein-glutamate methylesterase/protein-glutamine glutaminase</fullName>
        <ecNumber evidence="6">3.1.1.61</ecNumber>
        <ecNumber evidence="6">3.5.1.44</ecNumber>
    </recommendedName>
</protein>
<organism evidence="12 13">
    <name type="scientific">Heliomicrobium undosum</name>
    <dbReference type="NCBI Taxonomy" id="121734"/>
    <lineage>
        <taxon>Bacteria</taxon>
        <taxon>Bacillati</taxon>
        <taxon>Bacillota</taxon>
        <taxon>Clostridia</taxon>
        <taxon>Eubacteriales</taxon>
        <taxon>Heliobacteriaceae</taxon>
        <taxon>Heliomicrobium</taxon>
    </lineage>
</organism>
<evidence type="ECO:0000313" key="13">
    <source>
        <dbReference type="Proteomes" id="UP000463470"/>
    </source>
</evidence>
<dbReference type="SUPFAM" id="SSF52172">
    <property type="entry name" value="CheY-like"/>
    <property type="match status" value="1"/>
</dbReference>
<comment type="subcellular location">
    <subcellularLocation>
        <location evidence="6">Cytoplasm</location>
    </subcellularLocation>
</comment>
<dbReference type="SUPFAM" id="SSF52738">
    <property type="entry name" value="Methylesterase CheB, C-terminal domain"/>
    <property type="match status" value="1"/>
</dbReference>
<dbReference type="PANTHER" id="PTHR42872:SF6">
    <property type="entry name" value="PROTEIN-GLUTAMATE METHYLESTERASE_PROTEIN-GLUTAMINE GLUTAMINASE"/>
    <property type="match status" value="1"/>
</dbReference>
<feature type="domain" description="CheB-type methylesterase" evidence="11">
    <location>
        <begin position="171"/>
        <end position="367"/>
    </location>
</feature>
<dbReference type="Pfam" id="PF01339">
    <property type="entry name" value="CheB_methylest"/>
    <property type="match status" value="1"/>
</dbReference>
<dbReference type="PROSITE" id="PS50122">
    <property type="entry name" value="CHEB"/>
    <property type="match status" value="1"/>
</dbReference>
<dbReference type="InterPro" id="IPR011006">
    <property type="entry name" value="CheY-like_superfamily"/>
</dbReference>
<evidence type="ECO:0000256" key="1">
    <source>
        <dbReference type="ARBA" id="ARBA00022490"/>
    </source>
</evidence>
<dbReference type="SMART" id="SM00448">
    <property type="entry name" value="REC"/>
    <property type="match status" value="1"/>
</dbReference>
<dbReference type="GO" id="GO:0050568">
    <property type="term" value="F:protein-glutamine glutaminase activity"/>
    <property type="evidence" value="ECO:0007669"/>
    <property type="project" value="UniProtKB-UniRule"/>
</dbReference>
<evidence type="ECO:0000256" key="2">
    <source>
        <dbReference type="ARBA" id="ARBA00022500"/>
    </source>
</evidence>
<accession>A0A845L633</accession>
<dbReference type="GO" id="GO:0000156">
    <property type="term" value="F:phosphorelay response regulator activity"/>
    <property type="evidence" value="ECO:0007669"/>
    <property type="project" value="InterPro"/>
</dbReference>
<comment type="caution">
    <text evidence="12">The sequence shown here is derived from an EMBL/GenBank/DDBJ whole genome shotgun (WGS) entry which is preliminary data.</text>
</comment>
<dbReference type="Pfam" id="PF00072">
    <property type="entry name" value="Response_reg"/>
    <property type="match status" value="1"/>
</dbReference>
<dbReference type="Proteomes" id="UP000463470">
    <property type="component" value="Unassembled WGS sequence"/>
</dbReference>
<evidence type="ECO:0000256" key="6">
    <source>
        <dbReference type="HAMAP-Rule" id="MF_00099"/>
    </source>
</evidence>
<evidence type="ECO:0000256" key="8">
    <source>
        <dbReference type="PROSITE-ProRule" id="PRU00169"/>
    </source>
</evidence>
<dbReference type="GO" id="GO:0008168">
    <property type="term" value="F:methyltransferase activity"/>
    <property type="evidence" value="ECO:0007669"/>
    <property type="project" value="UniProtKB-KW"/>
</dbReference>
<dbReference type="EC" id="3.5.1.44" evidence="6"/>
<dbReference type="InterPro" id="IPR035909">
    <property type="entry name" value="CheB_C"/>
</dbReference>
<evidence type="ECO:0000259" key="11">
    <source>
        <dbReference type="PROSITE" id="PS50122"/>
    </source>
</evidence>
<dbReference type="InterPro" id="IPR000673">
    <property type="entry name" value="Sig_transdc_resp-reg_Me-estase"/>
</dbReference>
<dbReference type="EC" id="3.1.1.61" evidence="6"/>
<dbReference type="PANTHER" id="PTHR42872">
    <property type="entry name" value="PROTEIN-GLUTAMATE METHYLESTERASE/PROTEIN-GLUTAMINE GLUTAMINASE"/>
    <property type="match status" value="1"/>
</dbReference>
<comment type="catalytic activity">
    <reaction evidence="5 6">
        <text>[protein]-L-glutamate 5-O-methyl ester + H2O = L-glutamyl-[protein] + methanol + H(+)</text>
        <dbReference type="Rhea" id="RHEA:23236"/>
        <dbReference type="Rhea" id="RHEA-COMP:10208"/>
        <dbReference type="Rhea" id="RHEA-COMP:10311"/>
        <dbReference type="ChEBI" id="CHEBI:15377"/>
        <dbReference type="ChEBI" id="CHEBI:15378"/>
        <dbReference type="ChEBI" id="CHEBI:17790"/>
        <dbReference type="ChEBI" id="CHEBI:29973"/>
        <dbReference type="ChEBI" id="CHEBI:82795"/>
        <dbReference type="EC" id="3.1.1.61"/>
    </reaction>
</comment>
<keyword evidence="12" id="KW-0808">Transferase</keyword>
<dbReference type="OrthoDB" id="9793421at2"/>
<feature type="compositionally biased region" description="Basic residues" evidence="9">
    <location>
        <begin position="129"/>
        <end position="139"/>
    </location>
</feature>
<dbReference type="InterPro" id="IPR001789">
    <property type="entry name" value="Sig_transdc_resp-reg_receiver"/>
</dbReference>
<dbReference type="Gene3D" id="3.40.50.2300">
    <property type="match status" value="1"/>
</dbReference>
<dbReference type="Gene3D" id="3.40.50.180">
    <property type="entry name" value="Methylesterase CheB, C-terminal domain"/>
    <property type="match status" value="1"/>
</dbReference>
<dbReference type="GO" id="GO:0008984">
    <property type="term" value="F:protein-glutamate methylesterase activity"/>
    <property type="evidence" value="ECO:0007669"/>
    <property type="project" value="UniProtKB-UniRule"/>
</dbReference>
<proteinExistence type="inferred from homology"/>
<feature type="region of interest" description="Disordered" evidence="9">
    <location>
        <begin position="129"/>
        <end position="163"/>
    </location>
</feature>